<dbReference type="SUPFAM" id="SSF52540">
    <property type="entry name" value="P-loop containing nucleoside triphosphate hydrolases"/>
    <property type="match status" value="1"/>
</dbReference>
<dbReference type="GO" id="GO:0006355">
    <property type="term" value="P:regulation of DNA-templated transcription"/>
    <property type="evidence" value="ECO:0007669"/>
    <property type="project" value="InterPro"/>
</dbReference>
<gene>
    <name evidence="8" type="ORF">BCF44_107289</name>
</gene>
<dbReference type="EMBL" id="QUNO01000007">
    <property type="protein sequence ID" value="REH46156.1"/>
    <property type="molecule type" value="Genomic_DNA"/>
</dbReference>
<dbReference type="InterPro" id="IPR051677">
    <property type="entry name" value="AfsR-DnrI-RedD_regulator"/>
</dbReference>
<comment type="caution">
    <text evidence="8">The sequence shown here is derived from an EMBL/GenBank/DDBJ whole genome shotgun (WGS) entry which is preliminary data.</text>
</comment>
<dbReference type="InterPro" id="IPR001867">
    <property type="entry name" value="OmpR/PhoB-type_DNA-bd"/>
</dbReference>
<comment type="similarity">
    <text evidence="1">Belongs to the AfsR/DnrI/RedD regulatory family.</text>
</comment>
<dbReference type="SUPFAM" id="SSF48452">
    <property type="entry name" value="TPR-like"/>
    <property type="match status" value="3"/>
</dbReference>
<dbReference type="PROSITE" id="PS50005">
    <property type="entry name" value="TPR"/>
    <property type="match status" value="1"/>
</dbReference>
<feature type="domain" description="OmpR/PhoB-type" evidence="7">
    <location>
        <begin position="1"/>
        <end position="103"/>
    </location>
</feature>
<keyword evidence="3 6" id="KW-0238">DNA-binding</keyword>
<dbReference type="InterPro" id="IPR002182">
    <property type="entry name" value="NB-ARC"/>
</dbReference>
<evidence type="ECO:0000256" key="6">
    <source>
        <dbReference type="PROSITE-ProRule" id="PRU01091"/>
    </source>
</evidence>
<dbReference type="Pfam" id="PF13424">
    <property type="entry name" value="TPR_12"/>
    <property type="match status" value="1"/>
</dbReference>
<protein>
    <submittedName>
        <fullName evidence="8">DNA-binding SARP family transcriptional activator</fullName>
    </submittedName>
</protein>
<dbReference type="PROSITE" id="PS51755">
    <property type="entry name" value="OMPR_PHOB"/>
    <property type="match status" value="1"/>
</dbReference>
<evidence type="ECO:0000256" key="4">
    <source>
        <dbReference type="ARBA" id="ARBA00023163"/>
    </source>
</evidence>
<dbReference type="InterPro" id="IPR027417">
    <property type="entry name" value="P-loop_NTPase"/>
</dbReference>
<dbReference type="CDD" id="cd15831">
    <property type="entry name" value="BTAD"/>
    <property type="match status" value="1"/>
</dbReference>
<dbReference type="Gene3D" id="1.25.40.10">
    <property type="entry name" value="Tetratricopeptide repeat domain"/>
    <property type="match status" value="2"/>
</dbReference>
<dbReference type="Pfam" id="PF13181">
    <property type="entry name" value="TPR_8"/>
    <property type="match status" value="1"/>
</dbReference>
<dbReference type="SMART" id="SM00862">
    <property type="entry name" value="Trans_reg_C"/>
    <property type="match status" value="1"/>
</dbReference>
<dbReference type="InterPro" id="IPR005158">
    <property type="entry name" value="BTAD"/>
</dbReference>
<dbReference type="PRINTS" id="PR00364">
    <property type="entry name" value="DISEASERSIST"/>
</dbReference>
<keyword evidence="9" id="KW-1185">Reference proteome</keyword>
<evidence type="ECO:0000313" key="9">
    <source>
        <dbReference type="Proteomes" id="UP000256269"/>
    </source>
</evidence>
<dbReference type="Proteomes" id="UP000256269">
    <property type="component" value="Unassembled WGS sequence"/>
</dbReference>
<evidence type="ECO:0000313" key="8">
    <source>
        <dbReference type="EMBL" id="REH46156.1"/>
    </source>
</evidence>
<dbReference type="Pfam" id="PF03704">
    <property type="entry name" value="BTAD"/>
    <property type="match status" value="1"/>
</dbReference>
<accession>A0A3E0HIY3</accession>
<name>A0A3E0HIY3_9PSEU</name>
<sequence>MDPDGSLFFTVLGPVRGWRGSSELSLGSPQQRAALAILLLHGDQPVDIEELVLGLWGENPPKAAVGAARTYVSRLRTALEPEHRDGDGPRLLVSVGTSYLLRLPKGALDVDLVEQDIAAAAVARGDGDLHRAHELLGQAERRWQGTALTGVTGPYTDNARDRLAQRQLALVEQRIELDLELGEAASAVADLTRLTTEHPLRENLRELQMRALYQSGRQAEALAVFADIRHVLASELGVAPDQRLHDLQQRILRGDPALLPEQRPAEAAPAGPVPTQLPADTADFTGRGDLVESIAGVLTERQGQAVPVYAVSGIGGAGKTALAVRVAHSVRGRFPDGQLYIDLAGASSQPLSPFEVLGYFLRSLGVAEKALPVDQAGRSALYRTVLADRHVLIVLDNAHDAGQVVPLLPGYPGCSTIITSRARLSVPTAATIELDAFDPAEALRLLTTIVGEDKVLAEAAAAGELLASCGHLPLAVRVIAGQLVARPDMLIADVLRLLSDERLRLSRLHSGELDVRATFRLGYDQLDPQLARAFRLLSLPDAETVPLAAAAALLGLHPDDAEDEIDQLIDTGLVQTPRSGRYRLHDLLRLFARERSTEQDAPADLTEATHRLLDFLLATARNAYLAVRPGNRIVELLQPLTDVGVRFSTAAEADAWFRQEREFVLSVLRQAAQRHPELIGITSDVLLGLDPLMERSFAWQQCIGLARLIASTARQAGLREAEAAARYMLSGALWQMGELDPAMEEIEIAVERACRVNPLVLAESLVVQGLVAGDSAMPEEEIRLLRLALELQRQTGNRSAEANNLGNLTAVCLQLGQTREAYEHSRKALALYRELGDVMGEAHAMLHNGVAAHQLGRLDEAERHYREALALTDVHGLAHMRAALLSYFARLHLDRGDVATAAAAADEAIVACVEIGYSRGQAHALATLGRALEHLGEVDHAVACLRAAADLFGRVGVVGSEDIHTINEEIARITRT</sequence>
<feature type="repeat" description="TPR" evidence="5">
    <location>
        <begin position="842"/>
        <end position="875"/>
    </location>
</feature>
<dbReference type="Gene3D" id="1.10.10.10">
    <property type="entry name" value="Winged helix-like DNA-binding domain superfamily/Winged helix DNA-binding domain"/>
    <property type="match status" value="2"/>
</dbReference>
<dbReference type="PANTHER" id="PTHR35807">
    <property type="entry name" value="TRANSCRIPTIONAL REGULATOR REDD-RELATED"/>
    <property type="match status" value="1"/>
</dbReference>
<keyword evidence="5" id="KW-0802">TPR repeat</keyword>
<proteinExistence type="inferred from homology"/>
<evidence type="ECO:0000256" key="1">
    <source>
        <dbReference type="ARBA" id="ARBA00005820"/>
    </source>
</evidence>
<dbReference type="Pfam" id="PF00931">
    <property type="entry name" value="NB-ARC"/>
    <property type="match status" value="1"/>
</dbReference>
<dbReference type="InterPro" id="IPR011990">
    <property type="entry name" value="TPR-like_helical_dom_sf"/>
</dbReference>
<dbReference type="OrthoDB" id="7628974at2"/>
<dbReference type="Gene3D" id="3.40.50.300">
    <property type="entry name" value="P-loop containing nucleotide triphosphate hydrolases"/>
    <property type="match status" value="1"/>
</dbReference>
<reference evidence="8 9" key="1">
    <citation type="submission" date="2018-08" db="EMBL/GenBank/DDBJ databases">
        <title>Genomic Encyclopedia of Archaeal and Bacterial Type Strains, Phase II (KMG-II): from individual species to whole genera.</title>
        <authorList>
            <person name="Goeker M."/>
        </authorList>
    </citation>
    <scope>NUCLEOTIDE SEQUENCE [LARGE SCALE GENOMIC DNA]</scope>
    <source>
        <strain evidence="8 9">DSM 45791</strain>
    </source>
</reference>
<keyword evidence="4" id="KW-0804">Transcription</keyword>
<dbReference type="GO" id="GO:0043531">
    <property type="term" value="F:ADP binding"/>
    <property type="evidence" value="ECO:0007669"/>
    <property type="project" value="InterPro"/>
</dbReference>
<keyword evidence="2" id="KW-0805">Transcription regulation</keyword>
<dbReference type="GO" id="GO:0003677">
    <property type="term" value="F:DNA binding"/>
    <property type="evidence" value="ECO:0007669"/>
    <property type="project" value="UniProtKB-UniRule"/>
</dbReference>
<dbReference type="InterPro" id="IPR019734">
    <property type="entry name" value="TPR_rpt"/>
</dbReference>
<dbReference type="SMART" id="SM00028">
    <property type="entry name" value="TPR"/>
    <property type="match status" value="5"/>
</dbReference>
<dbReference type="PANTHER" id="PTHR35807:SF1">
    <property type="entry name" value="TRANSCRIPTIONAL REGULATOR REDD"/>
    <property type="match status" value="1"/>
</dbReference>
<evidence type="ECO:0000256" key="3">
    <source>
        <dbReference type="ARBA" id="ARBA00023125"/>
    </source>
</evidence>
<dbReference type="RefSeq" id="WP_116176287.1">
    <property type="nucleotide sequence ID" value="NZ_CP144375.1"/>
</dbReference>
<dbReference type="GO" id="GO:0000160">
    <property type="term" value="P:phosphorelay signal transduction system"/>
    <property type="evidence" value="ECO:0007669"/>
    <property type="project" value="InterPro"/>
</dbReference>
<evidence type="ECO:0000256" key="2">
    <source>
        <dbReference type="ARBA" id="ARBA00023015"/>
    </source>
</evidence>
<dbReference type="AlphaFoldDB" id="A0A3E0HIY3"/>
<organism evidence="8 9">
    <name type="scientific">Kutzneria buriramensis</name>
    <dbReference type="NCBI Taxonomy" id="1045776"/>
    <lineage>
        <taxon>Bacteria</taxon>
        <taxon>Bacillati</taxon>
        <taxon>Actinomycetota</taxon>
        <taxon>Actinomycetes</taxon>
        <taxon>Pseudonocardiales</taxon>
        <taxon>Pseudonocardiaceae</taxon>
        <taxon>Kutzneria</taxon>
    </lineage>
</organism>
<dbReference type="InterPro" id="IPR016032">
    <property type="entry name" value="Sig_transdc_resp-reg_C-effctor"/>
</dbReference>
<evidence type="ECO:0000256" key="5">
    <source>
        <dbReference type="PROSITE-ProRule" id="PRU00339"/>
    </source>
</evidence>
<feature type="DNA-binding region" description="OmpR/PhoB-type" evidence="6">
    <location>
        <begin position="1"/>
        <end position="103"/>
    </location>
</feature>
<dbReference type="InterPro" id="IPR036388">
    <property type="entry name" value="WH-like_DNA-bd_sf"/>
</dbReference>
<dbReference type="SUPFAM" id="SSF46894">
    <property type="entry name" value="C-terminal effector domain of the bipartite response regulators"/>
    <property type="match status" value="1"/>
</dbReference>
<dbReference type="SMART" id="SM01043">
    <property type="entry name" value="BTAD"/>
    <property type="match status" value="1"/>
</dbReference>
<evidence type="ECO:0000259" key="7">
    <source>
        <dbReference type="PROSITE" id="PS51755"/>
    </source>
</evidence>